<accession>A0A255YSC2</accession>
<dbReference type="AlphaFoldDB" id="A0A255YSC2"/>
<dbReference type="EMBL" id="NOXU01000032">
    <property type="protein sequence ID" value="OYQ31614.1"/>
    <property type="molecule type" value="Genomic_DNA"/>
</dbReference>
<proteinExistence type="predicted"/>
<protein>
    <recommendedName>
        <fullName evidence="2">Enoyl reductase (ER) domain-containing protein</fullName>
    </recommendedName>
</protein>
<keyword evidence="1" id="KW-0560">Oxidoreductase</keyword>
<dbReference type="Gene3D" id="3.90.180.10">
    <property type="entry name" value="Medium-chain alcohol dehydrogenases, catalytic domain"/>
    <property type="match status" value="1"/>
</dbReference>
<dbReference type="FunFam" id="3.40.50.720:FF:000121">
    <property type="entry name" value="Prostaglandin reductase 2"/>
    <property type="match status" value="1"/>
</dbReference>
<evidence type="ECO:0000259" key="2">
    <source>
        <dbReference type="SMART" id="SM00829"/>
    </source>
</evidence>
<reference evidence="3 4" key="1">
    <citation type="submission" date="2017-07" db="EMBL/GenBank/DDBJ databases">
        <title>Niveispirillum cyanobacteriorum sp. nov., isolated from cyanobacterial aggregates in a eutrophic lake.</title>
        <authorList>
            <person name="Cai H."/>
        </authorList>
    </citation>
    <scope>NUCLEOTIDE SEQUENCE [LARGE SCALE GENOMIC DNA]</scope>
    <source>
        <strain evidence="4">TH1-14</strain>
    </source>
</reference>
<dbReference type="OrthoDB" id="9805663at2"/>
<dbReference type="Proteomes" id="UP000216998">
    <property type="component" value="Unassembled WGS sequence"/>
</dbReference>
<dbReference type="SMART" id="SM00829">
    <property type="entry name" value="PKS_ER"/>
    <property type="match status" value="1"/>
</dbReference>
<dbReference type="GO" id="GO:0016628">
    <property type="term" value="F:oxidoreductase activity, acting on the CH-CH group of donors, NAD or NADP as acceptor"/>
    <property type="evidence" value="ECO:0007669"/>
    <property type="project" value="InterPro"/>
</dbReference>
<dbReference type="SUPFAM" id="SSF51735">
    <property type="entry name" value="NAD(P)-binding Rossmann-fold domains"/>
    <property type="match status" value="1"/>
</dbReference>
<keyword evidence="4" id="KW-1185">Reference proteome</keyword>
<comment type="caution">
    <text evidence="3">The sequence shown here is derived from an EMBL/GenBank/DDBJ whole genome shotgun (WGS) entry which is preliminary data.</text>
</comment>
<organism evidence="3 4">
    <name type="scientific">Niveispirillum lacus</name>
    <dbReference type="NCBI Taxonomy" id="1981099"/>
    <lineage>
        <taxon>Bacteria</taxon>
        <taxon>Pseudomonadati</taxon>
        <taxon>Pseudomonadota</taxon>
        <taxon>Alphaproteobacteria</taxon>
        <taxon>Rhodospirillales</taxon>
        <taxon>Azospirillaceae</taxon>
        <taxon>Niveispirillum</taxon>
    </lineage>
</organism>
<gene>
    <name evidence="3" type="ORF">CHU95_20975</name>
</gene>
<dbReference type="CDD" id="cd05288">
    <property type="entry name" value="PGDH"/>
    <property type="match status" value="1"/>
</dbReference>
<dbReference type="RefSeq" id="WP_094458296.1">
    <property type="nucleotide sequence ID" value="NZ_NOXU01000032.1"/>
</dbReference>
<evidence type="ECO:0000256" key="1">
    <source>
        <dbReference type="ARBA" id="ARBA00023002"/>
    </source>
</evidence>
<sequence>MNKRIVLARPTGPSPVTGDFRVEEAAMPSPGPGQVLIRVDHVSLDPYIASSLRGRHMSGGVPVGGVIPGEAVGTVIDSRGEGLVAGDRVICRAGWQHFTVADIAPPGVAQGPLSLAAQKITVPDGVSYTALLGVLGMPGLTAWAGTIKILKPIPGDTFVVSAATGPVGATAGQLAKRMGARVVGIAGGPEKCAFAVETLGFDACVDHRDPDWVAALAAACPDGIDCYYDGVGGRILEGVLGHLAMGARIVLVGMMEQYKAPAPLPGPNLVPIIKYRATVDGLVVYDHWSDMANFRRRVAPLVRDGKVIVREERVAGLEAAPDALIRLMDGGNFGKMVLDL</sequence>
<evidence type="ECO:0000313" key="3">
    <source>
        <dbReference type="EMBL" id="OYQ31614.1"/>
    </source>
</evidence>
<name>A0A255YSC2_9PROT</name>
<dbReference type="InterPro" id="IPR045010">
    <property type="entry name" value="MDR_fam"/>
</dbReference>
<dbReference type="Pfam" id="PF16884">
    <property type="entry name" value="ADH_N_2"/>
    <property type="match status" value="1"/>
</dbReference>
<dbReference type="PANTHER" id="PTHR43205:SF7">
    <property type="entry name" value="PROSTAGLANDIN REDUCTASE 1"/>
    <property type="match status" value="1"/>
</dbReference>
<feature type="domain" description="Enoyl reductase (ER)" evidence="2">
    <location>
        <begin position="18"/>
        <end position="338"/>
    </location>
</feature>
<dbReference type="SUPFAM" id="SSF50129">
    <property type="entry name" value="GroES-like"/>
    <property type="match status" value="1"/>
</dbReference>
<dbReference type="InterPro" id="IPR013149">
    <property type="entry name" value="ADH-like_C"/>
</dbReference>
<dbReference type="PANTHER" id="PTHR43205">
    <property type="entry name" value="PROSTAGLANDIN REDUCTASE"/>
    <property type="match status" value="1"/>
</dbReference>
<dbReference type="InterPro" id="IPR041694">
    <property type="entry name" value="ADH_N_2"/>
</dbReference>
<dbReference type="Pfam" id="PF00107">
    <property type="entry name" value="ADH_zinc_N"/>
    <property type="match status" value="1"/>
</dbReference>
<evidence type="ECO:0000313" key="4">
    <source>
        <dbReference type="Proteomes" id="UP000216998"/>
    </source>
</evidence>
<dbReference type="InterPro" id="IPR036291">
    <property type="entry name" value="NAD(P)-bd_dom_sf"/>
</dbReference>
<dbReference type="InterPro" id="IPR011032">
    <property type="entry name" value="GroES-like_sf"/>
</dbReference>
<dbReference type="Gene3D" id="3.40.50.720">
    <property type="entry name" value="NAD(P)-binding Rossmann-like Domain"/>
    <property type="match status" value="1"/>
</dbReference>
<dbReference type="InterPro" id="IPR020843">
    <property type="entry name" value="ER"/>
</dbReference>